<dbReference type="InterPro" id="IPR018165">
    <property type="entry name" value="Ala-tRNA-synth_IIc_core"/>
</dbReference>
<evidence type="ECO:0000313" key="5">
    <source>
        <dbReference type="EMBL" id="MBV3381980.1"/>
    </source>
</evidence>
<dbReference type="InterPro" id="IPR012947">
    <property type="entry name" value="tRNA_SAD"/>
</dbReference>
<evidence type="ECO:0000313" key="8">
    <source>
        <dbReference type="Proteomes" id="UP001197492"/>
    </source>
</evidence>
<dbReference type="Proteomes" id="UP001196408">
    <property type="component" value="Unassembled WGS sequence"/>
</dbReference>
<gene>
    <name evidence="5" type="ORF">KSV97_01810</name>
    <name evidence="6" type="ORF">KSW06_01825</name>
</gene>
<dbReference type="GO" id="GO:0002161">
    <property type="term" value="F:aminoacyl-tRNA deacylase activity"/>
    <property type="evidence" value="ECO:0007669"/>
    <property type="project" value="UniProtKB-ARBA"/>
</dbReference>
<dbReference type="GO" id="GO:0005524">
    <property type="term" value="F:ATP binding"/>
    <property type="evidence" value="ECO:0007669"/>
    <property type="project" value="InterPro"/>
</dbReference>
<dbReference type="InterPro" id="IPR051335">
    <property type="entry name" value="Alanyl-tRNA_Editing_Enzymes"/>
</dbReference>
<protein>
    <submittedName>
        <fullName evidence="5">Alanyl-tRNA editing protein</fullName>
    </submittedName>
</protein>
<evidence type="ECO:0000313" key="6">
    <source>
        <dbReference type="EMBL" id="MBV3392005.1"/>
    </source>
</evidence>
<dbReference type="AlphaFoldDB" id="A0AAW4MPG5"/>
<dbReference type="Pfam" id="PF07973">
    <property type="entry name" value="tRNA_SAD"/>
    <property type="match status" value="1"/>
</dbReference>
<dbReference type="SMART" id="SM00863">
    <property type="entry name" value="tRNA_SAD"/>
    <property type="match status" value="1"/>
</dbReference>
<dbReference type="GO" id="GO:0046872">
    <property type="term" value="F:metal ion binding"/>
    <property type="evidence" value="ECO:0007669"/>
    <property type="project" value="UniProtKB-KW"/>
</dbReference>
<keyword evidence="8" id="KW-1185">Reference proteome</keyword>
<keyword evidence="2" id="KW-0479">Metal-binding</keyword>
<name>A0AAW4MPG5_9FIRM</name>
<feature type="domain" description="Alanyl-transfer RNA synthetases family profile" evidence="4">
    <location>
        <begin position="1"/>
        <end position="216"/>
    </location>
</feature>
<dbReference type="GO" id="GO:0004813">
    <property type="term" value="F:alanine-tRNA ligase activity"/>
    <property type="evidence" value="ECO:0007669"/>
    <property type="project" value="InterPro"/>
</dbReference>
<proteinExistence type="predicted"/>
<keyword evidence="3" id="KW-0862">Zinc</keyword>
<dbReference type="EMBL" id="JAHOEF010000006">
    <property type="protein sequence ID" value="MBV3381980.1"/>
    <property type="molecule type" value="Genomic_DNA"/>
</dbReference>
<dbReference type="RefSeq" id="WP_217747043.1">
    <property type="nucleotide sequence ID" value="NZ_JAHOEB010000006.1"/>
</dbReference>
<dbReference type="InterPro" id="IPR018164">
    <property type="entry name" value="Ala-tRNA-synth_IIc_N"/>
</dbReference>
<dbReference type="Pfam" id="PF01411">
    <property type="entry name" value="tRNA-synt_2c"/>
    <property type="match status" value="1"/>
</dbReference>
<dbReference type="PROSITE" id="PS50860">
    <property type="entry name" value="AA_TRNA_LIGASE_II_ALA"/>
    <property type="match status" value="1"/>
</dbReference>
<evidence type="ECO:0000256" key="3">
    <source>
        <dbReference type="ARBA" id="ARBA00022833"/>
    </source>
</evidence>
<evidence type="ECO:0000256" key="2">
    <source>
        <dbReference type="ARBA" id="ARBA00022723"/>
    </source>
</evidence>
<accession>A0AAW4MPG5</accession>
<dbReference type="PANTHER" id="PTHR43462:SF1">
    <property type="entry name" value="ALANYL-TRNA EDITING PROTEIN AARSD1"/>
    <property type="match status" value="1"/>
</dbReference>
<organism evidence="5 7">
    <name type="scientific">Catenibacterium mitsuokai</name>
    <dbReference type="NCBI Taxonomy" id="100886"/>
    <lineage>
        <taxon>Bacteria</taxon>
        <taxon>Bacillati</taxon>
        <taxon>Bacillota</taxon>
        <taxon>Erysipelotrichia</taxon>
        <taxon>Erysipelotrichales</taxon>
        <taxon>Coprobacillaceae</taxon>
        <taxon>Catenibacterium</taxon>
    </lineage>
</organism>
<dbReference type="PANTHER" id="PTHR43462">
    <property type="entry name" value="ALANYL-TRNA EDITING PROTEIN"/>
    <property type="match status" value="1"/>
</dbReference>
<reference evidence="5 8" key="1">
    <citation type="submission" date="2021-06" db="EMBL/GenBank/DDBJ databases">
        <title>Collection of gut derived symbiotic bacterial strains cultured from healthy donors.</title>
        <authorList>
            <person name="Lin H."/>
            <person name="Littmann E."/>
            <person name="Pamer E.G."/>
        </authorList>
    </citation>
    <scope>NUCLEOTIDE SEQUENCE</scope>
    <source>
        <strain evidence="6 8">MSK.21.70</strain>
        <strain evidence="5">MSK.21.82</strain>
    </source>
</reference>
<comment type="subcellular location">
    <subcellularLocation>
        <location evidence="1">Cytoplasm</location>
    </subcellularLocation>
</comment>
<evidence type="ECO:0000313" key="7">
    <source>
        <dbReference type="Proteomes" id="UP001196408"/>
    </source>
</evidence>
<evidence type="ECO:0000259" key="4">
    <source>
        <dbReference type="PROSITE" id="PS50860"/>
    </source>
</evidence>
<dbReference type="GO" id="GO:0005737">
    <property type="term" value="C:cytoplasm"/>
    <property type="evidence" value="ECO:0007669"/>
    <property type="project" value="UniProtKB-SubCell"/>
</dbReference>
<dbReference type="GO" id="GO:0006419">
    <property type="term" value="P:alanyl-tRNA aminoacylation"/>
    <property type="evidence" value="ECO:0007669"/>
    <property type="project" value="InterPro"/>
</dbReference>
<dbReference type="GO" id="GO:0003676">
    <property type="term" value="F:nucleic acid binding"/>
    <property type="evidence" value="ECO:0007669"/>
    <property type="project" value="InterPro"/>
</dbReference>
<dbReference type="EMBL" id="JAHOEL010000006">
    <property type="protein sequence ID" value="MBV3392005.1"/>
    <property type="molecule type" value="Genomic_DNA"/>
</dbReference>
<comment type="caution">
    <text evidence="5">The sequence shown here is derived from an EMBL/GenBank/DDBJ whole genome shotgun (WGS) entry which is preliminary data.</text>
</comment>
<dbReference type="Proteomes" id="UP001197492">
    <property type="component" value="Unassembled WGS sequence"/>
</dbReference>
<evidence type="ECO:0000256" key="1">
    <source>
        <dbReference type="ARBA" id="ARBA00004496"/>
    </source>
</evidence>
<sequence length="365" mass="42015">MKTIKLYDEMPYSTDFKATVIEVNKNEIILDQTLFFPEEGGQECDLGTINEIPVKDVQIKNDVIIHYVKKHNLQVGDTIKGHIDWKRRYSFMQNHTGEHLLSGIVHSLYGYDNVSFHLNSEEGQVEYDGDIQDIDLIEEKVNQAIYENKEIHCFYPDDLENISYRSKKEIEGKVRIVEIKEYDICACCAPHVKRTGELGVFKIIKVIHTTRGTRFIFLFGERGYHRFKDDFDHLESLYHLFSSNNQTLVKQVNKMYEEKTALEVKYAQLEKEHMLSLCENAYLFVEDCLPVNQREVTNYLVNVYSTGGVFVGNDEKGYRYVIGSTSNALDILTQLKSLKSKGGGSKEMIQGFTPASKTELLKALS</sequence>